<evidence type="ECO:0000313" key="1">
    <source>
        <dbReference type="EMBL" id="KAF2494929.1"/>
    </source>
</evidence>
<evidence type="ECO:0000313" key="2">
    <source>
        <dbReference type="Proteomes" id="UP000799750"/>
    </source>
</evidence>
<reference evidence="1" key="1">
    <citation type="journal article" date="2020" name="Stud. Mycol.">
        <title>101 Dothideomycetes genomes: a test case for predicting lifestyles and emergence of pathogens.</title>
        <authorList>
            <person name="Haridas S."/>
            <person name="Albert R."/>
            <person name="Binder M."/>
            <person name="Bloem J."/>
            <person name="Labutti K."/>
            <person name="Salamov A."/>
            <person name="Andreopoulos B."/>
            <person name="Baker S."/>
            <person name="Barry K."/>
            <person name="Bills G."/>
            <person name="Bluhm B."/>
            <person name="Cannon C."/>
            <person name="Castanera R."/>
            <person name="Culley D."/>
            <person name="Daum C."/>
            <person name="Ezra D."/>
            <person name="Gonzalez J."/>
            <person name="Henrissat B."/>
            <person name="Kuo A."/>
            <person name="Liang C."/>
            <person name="Lipzen A."/>
            <person name="Lutzoni F."/>
            <person name="Magnuson J."/>
            <person name="Mondo S."/>
            <person name="Nolan M."/>
            <person name="Ohm R."/>
            <person name="Pangilinan J."/>
            <person name="Park H.-J."/>
            <person name="Ramirez L."/>
            <person name="Alfaro M."/>
            <person name="Sun H."/>
            <person name="Tritt A."/>
            <person name="Yoshinaga Y."/>
            <person name="Zwiers L.-H."/>
            <person name="Turgeon B."/>
            <person name="Goodwin S."/>
            <person name="Spatafora J."/>
            <person name="Crous P."/>
            <person name="Grigoriev I."/>
        </authorList>
    </citation>
    <scope>NUCLEOTIDE SEQUENCE</scope>
    <source>
        <strain evidence="1">CBS 269.34</strain>
    </source>
</reference>
<dbReference type="Proteomes" id="UP000799750">
    <property type="component" value="Unassembled WGS sequence"/>
</dbReference>
<accession>A0A6A6QRY5</accession>
<dbReference type="AlphaFoldDB" id="A0A6A6QRY5"/>
<dbReference type="EMBL" id="MU004190">
    <property type="protein sequence ID" value="KAF2494929.1"/>
    <property type="molecule type" value="Genomic_DNA"/>
</dbReference>
<organism evidence="1 2">
    <name type="scientific">Lophium mytilinum</name>
    <dbReference type="NCBI Taxonomy" id="390894"/>
    <lineage>
        <taxon>Eukaryota</taxon>
        <taxon>Fungi</taxon>
        <taxon>Dikarya</taxon>
        <taxon>Ascomycota</taxon>
        <taxon>Pezizomycotina</taxon>
        <taxon>Dothideomycetes</taxon>
        <taxon>Pleosporomycetidae</taxon>
        <taxon>Mytilinidiales</taxon>
        <taxon>Mytilinidiaceae</taxon>
        <taxon>Lophium</taxon>
    </lineage>
</organism>
<name>A0A6A6QRY5_9PEZI</name>
<gene>
    <name evidence="1" type="ORF">BU16DRAFT_540167</name>
</gene>
<keyword evidence="2" id="KW-1185">Reference proteome</keyword>
<protein>
    <submittedName>
        <fullName evidence="1">Uncharacterized protein</fullName>
    </submittedName>
</protein>
<sequence length="179" mass="20173">MAVARSTTQVGNQFWHRFPRACDYEEVDSEGGSGADMGWFLTKEKDKMQESLHQMGLHAALPSELALEDLLQDLNTWFCVLKPTTTVSFAIPSFRRCKQGWVVKMSELSVHLTAATMKIPRESICLSWALRCRGVGLGQRHGPARQEIAATAAIVKYNAGRWFRSWHHQPAHDYEEVGA</sequence>
<proteinExistence type="predicted"/>